<dbReference type="RefSeq" id="XP_025830545.1">
    <property type="nucleotide sequence ID" value="XM_025974760.1"/>
</dbReference>
<dbReference type="OrthoDB" id="5835829at2759"/>
<evidence type="ECO:0000256" key="2">
    <source>
        <dbReference type="ARBA" id="ARBA00022676"/>
    </source>
</evidence>
<dbReference type="PANTHER" id="PTHR48043">
    <property type="entry name" value="EG:EG0003.4 PROTEIN-RELATED"/>
    <property type="match status" value="1"/>
</dbReference>
<feature type="signal peptide" evidence="5">
    <location>
        <begin position="1"/>
        <end position="18"/>
    </location>
</feature>
<dbReference type="InterPro" id="IPR050271">
    <property type="entry name" value="UDP-glycosyltransferase"/>
</dbReference>
<dbReference type="GO" id="GO:0015020">
    <property type="term" value="F:glucuronosyltransferase activity"/>
    <property type="evidence" value="ECO:0007669"/>
    <property type="project" value="UniProtKB-EC"/>
</dbReference>
<evidence type="ECO:0000256" key="5">
    <source>
        <dbReference type="RuleBase" id="RU362059"/>
    </source>
</evidence>
<evidence type="ECO:0000313" key="6">
    <source>
        <dbReference type="Proteomes" id="UP000192223"/>
    </source>
</evidence>
<feature type="chain" id="PRO_5029032220" description="UDP-glucuronosyltransferase" evidence="5">
    <location>
        <begin position="19"/>
        <end position="512"/>
    </location>
</feature>
<keyword evidence="5" id="KW-0732">Signal</keyword>
<dbReference type="EC" id="2.4.1.17" evidence="5"/>
<keyword evidence="2 4" id="KW-0328">Glycosyltransferase</keyword>
<gene>
    <name evidence="7" type="primary">LOC108739582</name>
</gene>
<dbReference type="InterPro" id="IPR035595">
    <property type="entry name" value="UDP_glycos_trans_CS"/>
</dbReference>
<dbReference type="InParanoid" id="A0A7F5QZ27"/>
<comment type="catalytic activity">
    <reaction evidence="5">
        <text>glucuronate acceptor + UDP-alpha-D-glucuronate = acceptor beta-D-glucuronoside + UDP + H(+)</text>
        <dbReference type="Rhea" id="RHEA:21032"/>
        <dbReference type="ChEBI" id="CHEBI:15378"/>
        <dbReference type="ChEBI" id="CHEBI:58052"/>
        <dbReference type="ChEBI" id="CHEBI:58223"/>
        <dbReference type="ChEBI" id="CHEBI:132367"/>
        <dbReference type="ChEBI" id="CHEBI:132368"/>
        <dbReference type="EC" id="2.4.1.17"/>
    </reaction>
</comment>
<protein>
    <recommendedName>
        <fullName evidence="5">UDP-glucuronosyltransferase</fullName>
        <ecNumber evidence="5">2.4.1.17</ecNumber>
    </recommendedName>
</protein>
<dbReference type="PROSITE" id="PS00375">
    <property type="entry name" value="UDPGT"/>
    <property type="match status" value="1"/>
</dbReference>
<dbReference type="GO" id="GO:0016020">
    <property type="term" value="C:membrane"/>
    <property type="evidence" value="ECO:0007669"/>
    <property type="project" value="UniProtKB-SubCell"/>
</dbReference>
<proteinExistence type="inferred from homology"/>
<keyword evidence="5" id="KW-1133">Transmembrane helix</keyword>
<dbReference type="SUPFAM" id="SSF53756">
    <property type="entry name" value="UDP-Glycosyltransferase/glycogen phosphorylase"/>
    <property type="match status" value="1"/>
</dbReference>
<keyword evidence="5" id="KW-0472">Membrane</keyword>
<dbReference type="GeneID" id="108739582"/>
<evidence type="ECO:0000256" key="1">
    <source>
        <dbReference type="ARBA" id="ARBA00009995"/>
    </source>
</evidence>
<feature type="transmembrane region" description="Helical" evidence="5">
    <location>
        <begin position="462"/>
        <end position="482"/>
    </location>
</feature>
<comment type="similarity">
    <text evidence="1 4">Belongs to the UDP-glycosyltransferase family.</text>
</comment>
<dbReference type="AlphaFoldDB" id="A0A7F5QZ27"/>
<dbReference type="InterPro" id="IPR002213">
    <property type="entry name" value="UDP_glucos_trans"/>
</dbReference>
<dbReference type="Pfam" id="PF00201">
    <property type="entry name" value="UDPGT"/>
    <property type="match status" value="1"/>
</dbReference>
<dbReference type="FunFam" id="3.40.50.2000:FF:000050">
    <property type="entry name" value="UDP-glucuronosyltransferase"/>
    <property type="match status" value="1"/>
</dbReference>
<name>A0A7F5QZ27_AGRPL</name>
<evidence type="ECO:0000256" key="4">
    <source>
        <dbReference type="RuleBase" id="RU003718"/>
    </source>
</evidence>
<accession>A0A7F5QZ27</accession>
<dbReference type="PANTHER" id="PTHR48043:SF159">
    <property type="entry name" value="EG:EG0003.4 PROTEIN-RELATED"/>
    <property type="match status" value="1"/>
</dbReference>
<keyword evidence="6" id="KW-1185">Reference proteome</keyword>
<evidence type="ECO:0000313" key="7">
    <source>
        <dbReference type="RefSeq" id="XP_025830545.1"/>
    </source>
</evidence>
<keyword evidence="5" id="KW-0812">Transmembrane</keyword>
<dbReference type="Proteomes" id="UP000192223">
    <property type="component" value="Unplaced"/>
</dbReference>
<dbReference type="Gene3D" id="3.40.50.2000">
    <property type="entry name" value="Glycogen Phosphorylase B"/>
    <property type="match status" value="1"/>
</dbReference>
<sequence>MKLLILTINLFFYLECKCSEILYIQQMPSYSHYILCDKIVKGLLAKGHRVTLISPYSQKTQVENLKEIPLTKLKEESEAIKDKVDPTTFQNTFMSLVFDGGKHVLEDENVQKEIFKPGLHFDLIIIHKFGEELLTGLSYHFKAPYILLSTIGQSFVGSMQVGLPGVPAYLPDFLINISPEMCFFQRLINTVIIDSMLIYGYFFHFRKLDNDMQKFFPGAPSVSDLYFNVSLYLWNSHPSYGFSLPSVPNAIDVGGFHVSDPKPLPKDLKTILDGAKDGAIFFSLGSNVRAFSLPNETKDGILKSFSKLKQVVLWKFEDPELPNKPKNVHISKWYPQQDILAHPNVKLFITHGGLLSLTEAVYNGVPIIGIPVFGDQFYNVEEAVKQGYAYKVLYNEMNEKNFDKAIGEMLNNKKYYENMKEKSRVFHDRPVKPLDSTIYWIEYVIRHRGAPHLRSITANLSWIQLQLLDVYATLLVLLFIAFKCIQIVIRKIVNKICNCKSSKKEKTIKKTQ</sequence>
<dbReference type="CDD" id="cd03784">
    <property type="entry name" value="GT1_Gtf-like"/>
    <property type="match status" value="1"/>
</dbReference>
<evidence type="ECO:0000256" key="3">
    <source>
        <dbReference type="ARBA" id="ARBA00022679"/>
    </source>
</evidence>
<keyword evidence="3 4" id="KW-0808">Transferase</keyword>
<organism evidence="6 7">
    <name type="scientific">Agrilus planipennis</name>
    <name type="common">Emerald ash borer</name>
    <name type="synonym">Agrilus marcopoli</name>
    <dbReference type="NCBI Taxonomy" id="224129"/>
    <lineage>
        <taxon>Eukaryota</taxon>
        <taxon>Metazoa</taxon>
        <taxon>Ecdysozoa</taxon>
        <taxon>Arthropoda</taxon>
        <taxon>Hexapoda</taxon>
        <taxon>Insecta</taxon>
        <taxon>Pterygota</taxon>
        <taxon>Neoptera</taxon>
        <taxon>Endopterygota</taxon>
        <taxon>Coleoptera</taxon>
        <taxon>Polyphaga</taxon>
        <taxon>Elateriformia</taxon>
        <taxon>Buprestoidea</taxon>
        <taxon>Buprestidae</taxon>
        <taxon>Agrilinae</taxon>
        <taxon>Agrilus</taxon>
    </lineage>
</organism>
<reference evidence="7" key="1">
    <citation type="submission" date="2025-08" db="UniProtKB">
        <authorList>
            <consortium name="RefSeq"/>
        </authorList>
    </citation>
    <scope>IDENTIFICATION</scope>
    <source>
        <tissue evidence="7">Entire body</tissue>
    </source>
</reference>
<comment type="subcellular location">
    <subcellularLocation>
        <location evidence="5">Membrane</location>
        <topology evidence="5">Single-pass membrane protein</topology>
    </subcellularLocation>
</comment>